<dbReference type="PANTHER" id="PTHR43877">
    <property type="entry name" value="AMINOALKYLPHOSPHONATE N-ACETYLTRANSFERASE-RELATED-RELATED"/>
    <property type="match status" value="1"/>
</dbReference>
<dbReference type="SUPFAM" id="SSF55729">
    <property type="entry name" value="Acyl-CoA N-acyltransferases (Nat)"/>
    <property type="match status" value="1"/>
</dbReference>
<dbReference type="OrthoDB" id="9789603at2"/>
<reference evidence="4 5" key="1">
    <citation type="submission" date="2015-07" db="EMBL/GenBank/DDBJ databases">
        <title>Whole genome sequencing of Bosea vaviloviae isolated from cave pool.</title>
        <authorList>
            <person name="Tan N.E.H."/>
            <person name="Lee Y.P."/>
            <person name="Gan H.M."/>
            <person name="Barton H."/>
            <person name="Savka M.A."/>
        </authorList>
    </citation>
    <scope>NUCLEOTIDE SEQUENCE [LARGE SCALE GENOMIC DNA]</scope>
    <source>
        <strain evidence="4 5">SD260</strain>
    </source>
</reference>
<keyword evidence="2" id="KW-0012">Acyltransferase</keyword>
<name>A0A0N1FGL1_9HYPH</name>
<evidence type="ECO:0000256" key="1">
    <source>
        <dbReference type="ARBA" id="ARBA00022679"/>
    </source>
</evidence>
<dbReference type="GO" id="GO:0016747">
    <property type="term" value="F:acyltransferase activity, transferring groups other than amino-acyl groups"/>
    <property type="evidence" value="ECO:0007669"/>
    <property type="project" value="InterPro"/>
</dbReference>
<evidence type="ECO:0000313" key="5">
    <source>
        <dbReference type="Proteomes" id="UP000037822"/>
    </source>
</evidence>
<dbReference type="InterPro" id="IPR000182">
    <property type="entry name" value="GNAT_dom"/>
</dbReference>
<dbReference type="CDD" id="cd04301">
    <property type="entry name" value="NAT_SF"/>
    <property type="match status" value="1"/>
</dbReference>
<dbReference type="InterPro" id="IPR050832">
    <property type="entry name" value="Bact_Acetyltransf"/>
</dbReference>
<evidence type="ECO:0000259" key="3">
    <source>
        <dbReference type="PROSITE" id="PS51186"/>
    </source>
</evidence>
<proteinExistence type="predicted"/>
<feature type="domain" description="N-acetyltransferase" evidence="3">
    <location>
        <begin position="11"/>
        <end position="162"/>
    </location>
</feature>
<sequence>MDTAKPEPTDVTIRQARREDVAGIAALIMQGAAKQTMTDAEIAAEAADPAYEEAFAAVLVSPDNTLFVAEQAGTVVGTFQITLIPGLVARGRKRAKIESVHVAPERRGQGIGAVMMRHAVDFARQHGVGLVELTSNKDRVDAHRFYRNFGFAQSHEGFKMEL</sequence>
<evidence type="ECO:0000256" key="2">
    <source>
        <dbReference type="ARBA" id="ARBA00023315"/>
    </source>
</evidence>
<dbReference type="Gene3D" id="3.40.630.30">
    <property type="match status" value="1"/>
</dbReference>
<dbReference type="PATRIC" id="fig|1526658.3.peg.3214"/>
<dbReference type="PROSITE" id="PS51186">
    <property type="entry name" value="GNAT"/>
    <property type="match status" value="1"/>
</dbReference>
<comment type="caution">
    <text evidence="4">The sequence shown here is derived from an EMBL/GenBank/DDBJ whole genome shotgun (WGS) entry which is preliminary data.</text>
</comment>
<evidence type="ECO:0000313" key="4">
    <source>
        <dbReference type="EMBL" id="KPH82160.1"/>
    </source>
</evidence>
<keyword evidence="5" id="KW-1185">Reference proteome</keyword>
<protein>
    <recommendedName>
        <fullName evidence="3">N-acetyltransferase domain-containing protein</fullName>
    </recommendedName>
</protein>
<dbReference type="RefSeq" id="WP_054207820.1">
    <property type="nucleotide sequence ID" value="NZ_LGSZ01000022.1"/>
</dbReference>
<gene>
    <name evidence="4" type="ORF">AE618_04380</name>
</gene>
<organism evidence="4 5">
    <name type="scientific">Bosea vaviloviae</name>
    <dbReference type="NCBI Taxonomy" id="1526658"/>
    <lineage>
        <taxon>Bacteria</taxon>
        <taxon>Pseudomonadati</taxon>
        <taxon>Pseudomonadota</taxon>
        <taxon>Alphaproteobacteria</taxon>
        <taxon>Hyphomicrobiales</taxon>
        <taxon>Boseaceae</taxon>
        <taxon>Bosea</taxon>
    </lineage>
</organism>
<dbReference type="AlphaFoldDB" id="A0A0N1FGL1"/>
<keyword evidence="1" id="KW-0808">Transferase</keyword>
<dbReference type="InterPro" id="IPR016181">
    <property type="entry name" value="Acyl_CoA_acyltransferase"/>
</dbReference>
<accession>A0A0N1FGL1</accession>
<dbReference type="EMBL" id="LGSZ01000022">
    <property type="protein sequence ID" value="KPH82160.1"/>
    <property type="molecule type" value="Genomic_DNA"/>
</dbReference>
<dbReference type="Proteomes" id="UP000037822">
    <property type="component" value="Unassembled WGS sequence"/>
</dbReference>
<dbReference type="Pfam" id="PF00583">
    <property type="entry name" value="Acetyltransf_1"/>
    <property type="match status" value="1"/>
</dbReference>